<feature type="compositionally biased region" description="Polar residues" evidence="1">
    <location>
        <begin position="270"/>
        <end position="288"/>
    </location>
</feature>
<comment type="caution">
    <text evidence="2">The sequence shown here is derived from an EMBL/GenBank/DDBJ whole genome shotgun (WGS) entry which is preliminary data.</text>
</comment>
<feature type="compositionally biased region" description="Polar residues" evidence="1">
    <location>
        <begin position="109"/>
        <end position="118"/>
    </location>
</feature>
<feature type="region of interest" description="Disordered" evidence="1">
    <location>
        <begin position="105"/>
        <end position="126"/>
    </location>
</feature>
<gene>
    <name evidence="2" type="ORF">AFUS01_LOCUS30155</name>
</gene>
<organism evidence="2 3">
    <name type="scientific">Allacma fusca</name>
    <dbReference type="NCBI Taxonomy" id="39272"/>
    <lineage>
        <taxon>Eukaryota</taxon>
        <taxon>Metazoa</taxon>
        <taxon>Ecdysozoa</taxon>
        <taxon>Arthropoda</taxon>
        <taxon>Hexapoda</taxon>
        <taxon>Collembola</taxon>
        <taxon>Symphypleona</taxon>
        <taxon>Sminthuridae</taxon>
        <taxon>Allacma</taxon>
    </lineage>
</organism>
<reference evidence="2" key="1">
    <citation type="submission" date="2021-06" db="EMBL/GenBank/DDBJ databases">
        <authorList>
            <person name="Hodson N. C."/>
            <person name="Mongue J. A."/>
            <person name="Jaron S. K."/>
        </authorList>
    </citation>
    <scope>NUCLEOTIDE SEQUENCE</scope>
</reference>
<accession>A0A8J2KRX6</accession>
<proteinExistence type="predicted"/>
<sequence length="296" mass="33494">MNTNLASKEQAKAIKTQTEFFYQKEMLKFQPSIRSESEVSIKHLDAVQASLNYFEVLAKNQGWVIPSTWRNEIQLKLDEELKEILQQMKYEDDDPVDEISNHAPVPSAVDNNNNNLQKTPEVPPTPELFKTQVLKQTEINKSQEILKIPNEHPKSHTILKDKLSFVVNKIPHEKPNETKTAVSDDELKVVVTKSKPKEELKSIPKQMSPEVPQLVPKQVQVFKPTKFVLSNGALQNEKDMEVTALPTQKFQFKTPSAFITMRSYKGSFLTSKPVTNPGIGSNTALDTTPNEKADKA</sequence>
<dbReference type="AlphaFoldDB" id="A0A8J2KRX6"/>
<protein>
    <submittedName>
        <fullName evidence="2">Uncharacterized protein</fullName>
    </submittedName>
</protein>
<keyword evidence="3" id="KW-1185">Reference proteome</keyword>
<feature type="region of interest" description="Disordered" evidence="1">
    <location>
        <begin position="270"/>
        <end position="296"/>
    </location>
</feature>
<evidence type="ECO:0000313" key="3">
    <source>
        <dbReference type="Proteomes" id="UP000708208"/>
    </source>
</evidence>
<evidence type="ECO:0000313" key="2">
    <source>
        <dbReference type="EMBL" id="CAG7819725.1"/>
    </source>
</evidence>
<dbReference type="EMBL" id="CAJVCH010457894">
    <property type="protein sequence ID" value="CAG7819725.1"/>
    <property type="molecule type" value="Genomic_DNA"/>
</dbReference>
<name>A0A8J2KRX6_9HEXA</name>
<dbReference type="Proteomes" id="UP000708208">
    <property type="component" value="Unassembled WGS sequence"/>
</dbReference>
<evidence type="ECO:0000256" key="1">
    <source>
        <dbReference type="SAM" id="MobiDB-lite"/>
    </source>
</evidence>